<keyword evidence="3" id="KW-1185">Reference proteome</keyword>
<evidence type="ECO:0008006" key="4">
    <source>
        <dbReference type="Google" id="ProtNLM"/>
    </source>
</evidence>
<proteinExistence type="predicted"/>
<gene>
    <name evidence="2" type="ORF">NC661_18055</name>
</gene>
<dbReference type="EMBL" id="JAMQJZ010000018">
    <property type="protein sequence ID" value="MDC3422257.1"/>
    <property type="molecule type" value="Genomic_DNA"/>
</dbReference>
<comment type="caution">
    <text evidence="2">The sequence shown here is derived from an EMBL/GenBank/DDBJ whole genome shotgun (WGS) entry which is preliminary data.</text>
</comment>
<feature type="transmembrane region" description="Helical" evidence="1">
    <location>
        <begin position="6"/>
        <end position="24"/>
    </location>
</feature>
<evidence type="ECO:0000256" key="1">
    <source>
        <dbReference type="SAM" id="Phobius"/>
    </source>
</evidence>
<organism evidence="2 3">
    <name type="scientific">Aquibacillus koreensis</name>
    <dbReference type="NCBI Taxonomy" id="279446"/>
    <lineage>
        <taxon>Bacteria</taxon>
        <taxon>Bacillati</taxon>
        <taxon>Bacillota</taxon>
        <taxon>Bacilli</taxon>
        <taxon>Bacillales</taxon>
        <taxon>Bacillaceae</taxon>
        <taxon>Aquibacillus</taxon>
    </lineage>
</organism>
<keyword evidence="1" id="KW-0472">Membrane</keyword>
<protein>
    <recommendedName>
        <fullName evidence="4">Integral inner membrane protein</fullName>
    </recommendedName>
</protein>
<accession>A0A9X4AJH9</accession>
<dbReference type="AlphaFoldDB" id="A0A9X4AJH9"/>
<feature type="transmembrane region" description="Helical" evidence="1">
    <location>
        <begin position="153"/>
        <end position="173"/>
    </location>
</feature>
<feature type="transmembrane region" description="Helical" evidence="1">
    <location>
        <begin position="123"/>
        <end position="141"/>
    </location>
</feature>
<evidence type="ECO:0000313" key="2">
    <source>
        <dbReference type="EMBL" id="MDC3422257.1"/>
    </source>
</evidence>
<sequence length="179" mass="20144">MSFIGWMIVACEIGFWVVITLGFVTRYMLKRPKLGMVFLALTPVIDMLLLIITSIDLYRGATATVAHGIAAVYIGVSLAFGKSMIAWADVRFQYYILKQGQKPKQRYGMEYAHHYIKGFGSHVLAYLIGSALLLGVIFLIQDPIRTESLKGVWMTWSLVLGIDFAISISNYIWPKRAKS</sequence>
<dbReference type="RefSeq" id="WP_259868108.1">
    <property type="nucleotide sequence ID" value="NZ_JAMQJZ010000018.1"/>
</dbReference>
<keyword evidence="1" id="KW-1133">Transmembrane helix</keyword>
<reference evidence="2" key="1">
    <citation type="submission" date="2022-06" db="EMBL/GenBank/DDBJ databases">
        <title>Aquibacillus sp. a new bacterium isolated from soil saline samples.</title>
        <authorList>
            <person name="Galisteo C."/>
            <person name="De La Haba R."/>
            <person name="Sanchez-Porro C."/>
            <person name="Ventosa A."/>
        </authorList>
    </citation>
    <scope>NUCLEOTIDE SEQUENCE</scope>
    <source>
        <strain evidence="2">JCM 12387</strain>
    </source>
</reference>
<dbReference type="Proteomes" id="UP001145072">
    <property type="component" value="Unassembled WGS sequence"/>
</dbReference>
<name>A0A9X4AJH9_9BACI</name>
<keyword evidence="1" id="KW-0812">Transmembrane</keyword>
<feature type="transmembrane region" description="Helical" evidence="1">
    <location>
        <begin position="36"/>
        <end position="55"/>
    </location>
</feature>
<evidence type="ECO:0000313" key="3">
    <source>
        <dbReference type="Proteomes" id="UP001145072"/>
    </source>
</evidence>
<feature type="transmembrane region" description="Helical" evidence="1">
    <location>
        <begin position="61"/>
        <end position="81"/>
    </location>
</feature>